<name>A0ABP7GYV8_9FLAO</name>
<keyword evidence="2" id="KW-1185">Reference proteome</keyword>
<dbReference type="EMBL" id="BAABDU010000007">
    <property type="protein sequence ID" value="GAA3778890.1"/>
    <property type="molecule type" value="Genomic_DNA"/>
</dbReference>
<dbReference type="InterPro" id="IPR018644">
    <property type="entry name" value="DUF2071"/>
</dbReference>
<dbReference type="PANTHER" id="PTHR39186:SF1">
    <property type="entry name" value="DUF2071 DOMAIN-CONTAINING PROTEIN"/>
    <property type="match status" value="1"/>
</dbReference>
<gene>
    <name evidence="1" type="ORF">GCM10022423_38490</name>
</gene>
<sequence length="245" mass="29289">MNFLNAQWKNLALFNYEVNREVLEKYVPAGTEIDIWNGKCYVSLVGFLFKETKVLGLKVPFHVDFEEVNLRFYVKRFENGEWKRGVVFIKEIVPKKAITFIANTWYQEHYETLKMKHEIIENKNTNTFMYQWKNDKNWNTIQIETKNILSEIEVNSEAEFITEHYFGYTKIDEDSTFEYEVTHPRWEQFEVLNHQIDIDFQNTYGSDFAFLQNLKPTSVFLAKGSKIGVKNKRKLQITPVLEEMY</sequence>
<proteinExistence type="predicted"/>
<evidence type="ECO:0000313" key="1">
    <source>
        <dbReference type="EMBL" id="GAA3778890.1"/>
    </source>
</evidence>
<protein>
    <submittedName>
        <fullName evidence="1">DUF2071 domain-containing protein</fullName>
    </submittedName>
</protein>
<accession>A0ABP7GYV8</accession>
<dbReference type="PANTHER" id="PTHR39186">
    <property type="entry name" value="DUF2071 FAMILY PROTEIN"/>
    <property type="match status" value="1"/>
</dbReference>
<organism evidence="1 2">
    <name type="scientific">Flavobacterium ginsengiterrae</name>
    <dbReference type="NCBI Taxonomy" id="871695"/>
    <lineage>
        <taxon>Bacteria</taxon>
        <taxon>Pseudomonadati</taxon>
        <taxon>Bacteroidota</taxon>
        <taxon>Flavobacteriia</taxon>
        <taxon>Flavobacteriales</taxon>
        <taxon>Flavobacteriaceae</taxon>
        <taxon>Flavobacterium</taxon>
    </lineage>
</organism>
<dbReference type="Pfam" id="PF09844">
    <property type="entry name" value="DUF2071"/>
    <property type="match status" value="1"/>
</dbReference>
<comment type="caution">
    <text evidence="1">The sequence shown here is derived from an EMBL/GenBank/DDBJ whole genome shotgun (WGS) entry which is preliminary data.</text>
</comment>
<dbReference type="Proteomes" id="UP001500748">
    <property type="component" value="Unassembled WGS sequence"/>
</dbReference>
<evidence type="ECO:0000313" key="2">
    <source>
        <dbReference type="Proteomes" id="UP001500748"/>
    </source>
</evidence>
<reference evidence="2" key="1">
    <citation type="journal article" date="2019" name="Int. J. Syst. Evol. Microbiol.">
        <title>The Global Catalogue of Microorganisms (GCM) 10K type strain sequencing project: providing services to taxonomists for standard genome sequencing and annotation.</title>
        <authorList>
            <consortium name="The Broad Institute Genomics Platform"/>
            <consortium name="The Broad Institute Genome Sequencing Center for Infectious Disease"/>
            <person name="Wu L."/>
            <person name="Ma J."/>
        </authorList>
    </citation>
    <scope>NUCLEOTIDE SEQUENCE [LARGE SCALE GENOMIC DNA]</scope>
    <source>
        <strain evidence="2">JCM 17337</strain>
    </source>
</reference>
<dbReference type="RefSeq" id="WP_345146314.1">
    <property type="nucleotide sequence ID" value="NZ_BAABDU010000007.1"/>
</dbReference>